<dbReference type="RefSeq" id="WP_087819278.1">
    <property type="nucleotide sequence ID" value="NZ_FYAH01000001.1"/>
</dbReference>
<feature type="compositionally biased region" description="Acidic residues" evidence="1">
    <location>
        <begin position="393"/>
        <end position="406"/>
    </location>
</feature>
<evidence type="ECO:0000256" key="2">
    <source>
        <dbReference type="SAM" id="Phobius"/>
    </source>
</evidence>
<dbReference type="Proteomes" id="UP000196485">
    <property type="component" value="Unassembled WGS sequence"/>
</dbReference>
<protein>
    <recommendedName>
        <fullName evidence="5">O-antigen ligase domain-containing protein</fullName>
    </recommendedName>
</protein>
<dbReference type="EMBL" id="FYAH01000001">
    <property type="protein sequence ID" value="SMY14866.1"/>
    <property type="molecule type" value="Genomic_DNA"/>
</dbReference>
<dbReference type="AlphaFoldDB" id="A0A1Y6KU54"/>
<organism evidence="3 4">
    <name type="scientific">Photobacterium aquimaris</name>
    <dbReference type="NCBI Taxonomy" id="512643"/>
    <lineage>
        <taxon>Bacteria</taxon>
        <taxon>Pseudomonadati</taxon>
        <taxon>Pseudomonadota</taxon>
        <taxon>Gammaproteobacteria</taxon>
        <taxon>Vibrionales</taxon>
        <taxon>Vibrionaceae</taxon>
        <taxon>Photobacterium</taxon>
    </lineage>
</organism>
<sequence>MMTNTKISQVVFWLSVAIVSIGFMENIEALRYDLMVPLLGIGWVLHFLDTNNKIDSQSTKSFIWISLLVALIALPSVFKIYPHMHNLVKYTYYSFVVGMMVKIFSAYSTFVFLKGDINKLEKMVKYVIIFNLSMFFLQFIVVFPTGYYIDPLRAITGEPSRYGGGMVIPVIGQVYRCTGFYEEPSTYAGFIVVLLASKLYLNPKVDKLVIIAAISIIMSFSVAAIAYGLIIIGYFLLRSKGSYLKYILFLLSPLLVAAVIGIAFERLTSQGGNAQDIRDNLNAMVFAQQLPILIFGNGALGIMPAAAGVMNSTGAIYRLGIASLNDNGMWLFFIIKFGYVGLAIIGSYLFIKTKSTLNRIILFVIFLTKLSFLYFGFVFYFFLVFNNKPVLESDSEDVDEDDDTNDEGSHKNVD</sequence>
<gene>
    <name evidence="3" type="ORF">PAQU9191_00081</name>
</gene>
<name>A0A1Y6KU54_9GAMM</name>
<feature type="transmembrane region" description="Helical" evidence="2">
    <location>
        <begin position="7"/>
        <end position="24"/>
    </location>
</feature>
<feature type="transmembrane region" description="Helical" evidence="2">
    <location>
        <begin position="243"/>
        <end position="264"/>
    </location>
</feature>
<feature type="transmembrane region" description="Helical" evidence="2">
    <location>
        <begin position="61"/>
        <end position="78"/>
    </location>
</feature>
<accession>A0A1Y6KU54</accession>
<feature type="transmembrane region" description="Helical" evidence="2">
    <location>
        <begin position="329"/>
        <end position="351"/>
    </location>
</feature>
<feature type="transmembrane region" description="Helical" evidence="2">
    <location>
        <begin position="208"/>
        <end position="237"/>
    </location>
</feature>
<keyword evidence="2" id="KW-1133">Transmembrane helix</keyword>
<feature type="transmembrane region" description="Helical" evidence="2">
    <location>
        <begin position="90"/>
        <end position="113"/>
    </location>
</feature>
<evidence type="ECO:0000313" key="3">
    <source>
        <dbReference type="EMBL" id="SMY14866.1"/>
    </source>
</evidence>
<feature type="transmembrane region" description="Helical" evidence="2">
    <location>
        <begin position="30"/>
        <end position="49"/>
    </location>
</feature>
<evidence type="ECO:0000313" key="4">
    <source>
        <dbReference type="Proteomes" id="UP000196485"/>
    </source>
</evidence>
<keyword evidence="4" id="KW-1185">Reference proteome</keyword>
<keyword evidence="2" id="KW-0812">Transmembrane</keyword>
<proteinExistence type="predicted"/>
<feature type="transmembrane region" description="Helical" evidence="2">
    <location>
        <begin position="285"/>
        <end position="309"/>
    </location>
</feature>
<evidence type="ECO:0000256" key="1">
    <source>
        <dbReference type="SAM" id="MobiDB-lite"/>
    </source>
</evidence>
<evidence type="ECO:0008006" key="5">
    <source>
        <dbReference type="Google" id="ProtNLM"/>
    </source>
</evidence>
<feature type="region of interest" description="Disordered" evidence="1">
    <location>
        <begin position="393"/>
        <end position="414"/>
    </location>
</feature>
<feature type="transmembrane region" description="Helical" evidence="2">
    <location>
        <begin position="184"/>
        <end position="201"/>
    </location>
</feature>
<feature type="transmembrane region" description="Helical" evidence="2">
    <location>
        <begin position="125"/>
        <end position="149"/>
    </location>
</feature>
<keyword evidence="2" id="KW-0472">Membrane</keyword>
<feature type="transmembrane region" description="Helical" evidence="2">
    <location>
        <begin position="360"/>
        <end position="383"/>
    </location>
</feature>
<reference evidence="4" key="1">
    <citation type="submission" date="2017-06" db="EMBL/GenBank/DDBJ databases">
        <authorList>
            <person name="Rodrigo-Torres L."/>
            <person name="Arahal R. D."/>
            <person name="Lucena T."/>
        </authorList>
    </citation>
    <scope>NUCLEOTIDE SEQUENCE [LARGE SCALE GENOMIC DNA]</scope>
    <source>
        <strain evidence="4">type strain: CECT 9192</strain>
    </source>
</reference>